<organism evidence="3 4">
    <name type="scientific">Pseudoalteromonas lipolytica</name>
    <dbReference type="NCBI Taxonomy" id="570156"/>
    <lineage>
        <taxon>Bacteria</taxon>
        <taxon>Pseudomonadati</taxon>
        <taxon>Pseudomonadota</taxon>
        <taxon>Gammaproteobacteria</taxon>
        <taxon>Alteromonadales</taxon>
        <taxon>Pseudoalteromonadaceae</taxon>
        <taxon>Pseudoalteromonas</taxon>
    </lineage>
</organism>
<evidence type="ECO:0000259" key="1">
    <source>
        <dbReference type="Pfam" id="PF01973"/>
    </source>
</evidence>
<dbReference type="Gene3D" id="3.90.1480.10">
    <property type="entry name" value="Alpha-2,3-sialyltransferase"/>
    <property type="match status" value="1"/>
</dbReference>
<gene>
    <name evidence="3" type="ORF">D0907_04710</name>
</gene>
<dbReference type="AlphaFoldDB" id="A0AAD0WBW8"/>
<evidence type="ECO:0000313" key="4">
    <source>
        <dbReference type="Proteomes" id="UP000264605"/>
    </source>
</evidence>
<evidence type="ECO:0000313" key="3">
    <source>
        <dbReference type="EMBL" id="AXV64630.1"/>
    </source>
</evidence>
<dbReference type="EMBL" id="CP032090">
    <property type="protein sequence ID" value="AXV64630.1"/>
    <property type="molecule type" value="Genomic_DNA"/>
</dbReference>
<reference evidence="3 4" key="1">
    <citation type="submission" date="2018-08" db="EMBL/GenBank/DDBJ databases">
        <title>Draft genome sequence of Pseudoalteromonas donghaensis HJ51.</title>
        <authorList>
            <person name="Oh J."/>
            <person name="Roh D."/>
        </authorList>
    </citation>
    <scope>NUCLEOTIDE SEQUENCE [LARGE SCALE GENOMIC DNA]</scope>
    <source>
        <strain evidence="3 4">HJ51</strain>
    </source>
</reference>
<dbReference type="PANTHER" id="PTHR41786:SF1">
    <property type="entry name" value="6-HYDROXYMETHYLPTERIN DIPHOSPHOKINASE MPTE-LIKE DOMAIN-CONTAINING PROTEIN"/>
    <property type="match status" value="1"/>
</dbReference>
<dbReference type="InterPro" id="IPR002826">
    <property type="entry name" value="MptE-like"/>
</dbReference>
<dbReference type="RefSeq" id="WP_118844092.1">
    <property type="nucleotide sequence ID" value="NZ_CP032090.1"/>
</dbReference>
<dbReference type="InterPro" id="IPR045376">
    <property type="entry name" value="Maf_N"/>
</dbReference>
<proteinExistence type="predicted"/>
<accession>A0AAD0WBW8</accession>
<evidence type="ECO:0000259" key="2">
    <source>
        <dbReference type="Pfam" id="PF20157"/>
    </source>
</evidence>
<dbReference type="Pfam" id="PF01973">
    <property type="entry name" value="MptE-like"/>
    <property type="match status" value="1"/>
</dbReference>
<protein>
    <submittedName>
        <fullName evidence="3">DUF115 domain-containing protein</fullName>
    </submittedName>
</protein>
<feature type="domain" description="6-hydroxymethylpterin diphosphokinase MptE-like" evidence="1">
    <location>
        <begin position="294"/>
        <end position="468"/>
    </location>
</feature>
<dbReference type="GeneID" id="99504752"/>
<dbReference type="Pfam" id="PF20157">
    <property type="entry name" value="Maf_flag10_N"/>
    <property type="match status" value="1"/>
</dbReference>
<dbReference type="PANTHER" id="PTHR41786">
    <property type="entry name" value="MOTILITY ACCESSORY FACTOR MAF"/>
    <property type="match status" value="1"/>
</dbReference>
<dbReference type="KEGG" id="pdj:D0907_04710"/>
<dbReference type="Proteomes" id="UP000264605">
    <property type="component" value="Chromosome"/>
</dbReference>
<feature type="domain" description="Glycosyltransferase Maf N-terminal" evidence="2">
    <location>
        <begin position="38"/>
        <end position="272"/>
    </location>
</feature>
<sequence length="700" mass="80113">MKSTLGLDKELDHLADKLTEVRAHEEREQKFASEANERFVLNLEVFRKYYPDIFNVVSSYKPREDFCLHVTKSGHGNFKPKDSEVVLYSDNPKAQAKEQVDKYTSQANFGRADYFSTQKWDTSPDDDRLHMKYMSKLSGILSERKKERSHKLAFSLPTHYPTALIFGIGLGYHIPELMKKHSFDYVFICEPDFELFFASLFCIDWQKVIHDLDNAGSSLFLSIGVDYESFFEEVYRISLEVGSTAVVNSFCFQHYPSKEINELIKSFFKNYYQLHQGFGFYNDGITGLAHSIYNVENGIEFYFKNEKENQFLDDVPVFVVGNGPSLDQSIDLIRENQDKAIIFAAGTALQSLLKVGITPDFHVIVERPKSQYDVLVDILPREEYKKLNLLSVDVIYPELPKLYKWAGLGLKGPEASTAFLTLHSFLKYRQPITELPASGPFVSNTAFSFATMLGFKNIYLIGVDNGYSLSGQTHSKLSIYSDTGLKSKYSAPAGADIDFEANLNYAVKATPLMAMSKNSLERLARQLPKSVAVYNVGEGARISGTQPLSEDDVILSKVIDDKDMIIEKIKSANFQKVSFDDFEGKLNFDEFESLCDHLIELASSHYSSREEASNLVNRQQRVIYAYKHSAHPHIFNLLKGTMLYFFCPLLTTLYYFEDEKISKDYFSRINKLWIAFLIEVKSDFRVNWKTKCKTVHEAHK</sequence>
<name>A0AAD0WBW8_9GAMM</name>